<dbReference type="EMBL" id="BAND01000012">
    <property type="protein sequence ID" value="GAJ28018.1"/>
    <property type="molecule type" value="Genomic_DNA"/>
</dbReference>
<accession>A0A023D1I6</accession>
<dbReference type="InterPro" id="IPR052399">
    <property type="entry name" value="Phage_Baseplate_Assmbl_Protein"/>
</dbReference>
<dbReference type="AlphaFoldDB" id="A0A023D1I6"/>
<reference evidence="3" key="1">
    <citation type="journal article" date="2014" name="FEMS Microbiol. Lett.">
        <title>Draft Genomic DNA Sequence of the Facultatively Methylotrophic Bacterium Acidomonas methanolica type strain MB58.</title>
        <authorList>
            <person name="Higashiura N."/>
            <person name="Hadano H."/>
            <person name="Hirakawa H."/>
            <person name="Matsutani M."/>
            <person name="Takabe S."/>
            <person name="Matsushita K."/>
            <person name="Azuma Y."/>
        </authorList>
    </citation>
    <scope>NUCLEOTIDE SEQUENCE [LARGE SCALE GENOMIC DNA]</scope>
    <source>
        <strain evidence="3">MB58</strain>
    </source>
</reference>
<gene>
    <name evidence="2" type="ORF">Amme_012_007</name>
</gene>
<feature type="domain" description="Baseplate protein J-like barrel" evidence="1">
    <location>
        <begin position="97"/>
        <end position="188"/>
    </location>
</feature>
<evidence type="ECO:0000259" key="1">
    <source>
        <dbReference type="Pfam" id="PF04865"/>
    </source>
</evidence>
<dbReference type="RefSeq" id="WP_042056173.1">
    <property type="nucleotide sequence ID" value="NZ_BAND01000012.1"/>
</dbReference>
<evidence type="ECO:0000313" key="3">
    <source>
        <dbReference type="Proteomes" id="UP000019760"/>
    </source>
</evidence>
<evidence type="ECO:0000313" key="2">
    <source>
        <dbReference type="EMBL" id="GAJ28018.1"/>
    </source>
</evidence>
<reference evidence="2 3" key="2">
    <citation type="journal article" date="2014" name="FEMS Microbiol. Lett.">
        <title>Draft genomic DNA sequence of the facultatively methylotrophic bacterium Acidomonas methanolica type strain MB58.</title>
        <authorList>
            <person name="Higashiura N."/>
            <person name="Hadano H."/>
            <person name="Hirakawa H."/>
            <person name="Matsutani M."/>
            <person name="Takabe S."/>
            <person name="Matsushita K."/>
            <person name="Azuma Y."/>
        </authorList>
    </citation>
    <scope>NUCLEOTIDE SEQUENCE [LARGE SCALE GENOMIC DNA]</scope>
    <source>
        <strain evidence="2 3">MB58</strain>
    </source>
</reference>
<organism evidence="2 3">
    <name type="scientific">Acidomonas methanolica NBRC 104435</name>
    <dbReference type="NCBI Taxonomy" id="1231351"/>
    <lineage>
        <taxon>Bacteria</taxon>
        <taxon>Pseudomonadati</taxon>
        <taxon>Pseudomonadota</taxon>
        <taxon>Alphaproteobacteria</taxon>
        <taxon>Acetobacterales</taxon>
        <taxon>Acetobacteraceae</taxon>
        <taxon>Acidomonas</taxon>
    </lineage>
</organism>
<name>A0A023D1I6_ACIMT</name>
<protein>
    <recommendedName>
        <fullName evidence="1">Baseplate protein J-like barrel domain-containing protein</fullName>
    </recommendedName>
</protein>
<sequence>MSITLRSFATTVSTAVATAQASCAQLLDMGIGTAGRALMESVAGLGLWLQYLGLQVLSRTRLATSAGTDCDSFVNDFGMTRLPGTAATGYVTMTCFSPAGQSAVVPAGVTVRTVAGVTFSVVEDSAAANWSAAQGGYVRPAGAATMSVPVQAQVAGSSGNVAAGAICLMGTSVAGIDTVTNPAAFVNGSDAETDAALRARFPLWLAAKATGCAAAVGSAVAGVQDDLTSALMDGAAPDGTARAGYFTVVVNDGTGAPSDALVSSVYAAVDAVRACGIGFAVQRPTVLTLDVSMTVTVAESADASAVQTALQAAIAADIDACAVGSGYAYSRLSYLAYVEAGTPVLSVTDVRLDGAQADIPALATQAIVAGTISVLVVQA</sequence>
<dbReference type="Pfam" id="PF04865">
    <property type="entry name" value="Baseplate_J"/>
    <property type="match status" value="1"/>
</dbReference>
<dbReference type="Proteomes" id="UP000019760">
    <property type="component" value="Unassembled WGS sequence"/>
</dbReference>
<dbReference type="OrthoDB" id="7012887at2"/>
<dbReference type="PANTHER" id="PTHR37829:SF3">
    <property type="entry name" value="PROTEIN JAYE-RELATED"/>
    <property type="match status" value="1"/>
</dbReference>
<keyword evidence="3" id="KW-1185">Reference proteome</keyword>
<dbReference type="PANTHER" id="PTHR37829">
    <property type="entry name" value="PHAGE-LIKE ELEMENT PBSX PROTEIN XKDT"/>
    <property type="match status" value="1"/>
</dbReference>
<comment type="caution">
    <text evidence="2">The sequence shown here is derived from an EMBL/GenBank/DDBJ whole genome shotgun (WGS) entry which is preliminary data.</text>
</comment>
<proteinExistence type="predicted"/>
<dbReference type="InterPro" id="IPR006949">
    <property type="entry name" value="Barrel_Baseplate_J-like"/>
</dbReference>